<reference evidence="1 2" key="1">
    <citation type="submission" date="2020-02" db="EMBL/GenBank/DDBJ databases">
        <title>The whole genome sequence of CPCC 205119.</title>
        <authorList>
            <person name="Jiang Z."/>
        </authorList>
    </citation>
    <scope>NUCLEOTIDE SEQUENCE [LARGE SCALE GENOMIC DNA]</scope>
    <source>
        <strain evidence="1 2">CPCC 205119</strain>
    </source>
</reference>
<dbReference type="RefSeq" id="WP_152731159.1">
    <property type="nucleotide sequence ID" value="NZ_JAABOZ010000001.1"/>
</dbReference>
<dbReference type="Proteomes" id="UP000470470">
    <property type="component" value="Unassembled WGS sequence"/>
</dbReference>
<evidence type="ECO:0000313" key="1">
    <source>
        <dbReference type="EMBL" id="NEL54806.1"/>
    </source>
</evidence>
<keyword evidence="2" id="KW-1185">Reference proteome</keyword>
<comment type="caution">
    <text evidence="1">The sequence shown here is derived from an EMBL/GenBank/DDBJ whole genome shotgun (WGS) entry which is preliminary data.</text>
</comment>
<gene>
    <name evidence="1" type="ORF">G1H19_12415</name>
</gene>
<name>A0A7K3WEM2_9ACTN</name>
<accession>A0A7K3WEM2</accession>
<organism evidence="1 2">
    <name type="scientific">Goekera deserti</name>
    <dbReference type="NCBI Taxonomy" id="2497753"/>
    <lineage>
        <taxon>Bacteria</taxon>
        <taxon>Bacillati</taxon>
        <taxon>Actinomycetota</taxon>
        <taxon>Actinomycetes</taxon>
        <taxon>Geodermatophilales</taxon>
        <taxon>Geodermatophilaceae</taxon>
        <taxon>Goekera</taxon>
    </lineage>
</organism>
<evidence type="ECO:0000313" key="2">
    <source>
        <dbReference type="Proteomes" id="UP000470470"/>
    </source>
</evidence>
<protein>
    <submittedName>
        <fullName evidence="1">Uncharacterized protein</fullName>
    </submittedName>
</protein>
<proteinExistence type="predicted"/>
<sequence>MTFSEGTLPAEAATAVDGRLHLAVHLPWYRSLPLSCLESLSVSLDGAPRRVERVEAAGFTGTVADAGGSEVWWDLRDPLRVVLDVPARHDDVHDVTVDLAVRVPYIEVLPGVPLVQRASARTTVTVR</sequence>
<dbReference type="AlphaFoldDB" id="A0A7K3WEM2"/>
<dbReference type="EMBL" id="JAAGWK010000016">
    <property type="protein sequence ID" value="NEL54806.1"/>
    <property type="molecule type" value="Genomic_DNA"/>
</dbReference>